<comment type="caution">
    <text evidence="1">The sequence shown here is derived from an EMBL/GenBank/DDBJ whole genome shotgun (WGS) entry which is preliminary data.</text>
</comment>
<reference evidence="1" key="1">
    <citation type="journal article" date="2021" name="Mol. Ecol. Resour.">
        <title>Apolygus lucorum genome provides insights into omnivorousness and mesophyll feeding.</title>
        <authorList>
            <person name="Liu Y."/>
            <person name="Liu H."/>
            <person name="Wang H."/>
            <person name="Huang T."/>
            <person name="Liu B."/>
            <person name="Yang B."/>
            <person name="Yin L."/>
            <person name="Li B."/>
            <person name="Zhang Y."/>
            <person name="Zhang S."/>
            <person name="Jiang F."/>
            <person name="Zhang X."/>
            <person name="Ren Y."/>
            <person name="Wang B."/>
            <person name="Wang S."/>
            <person name="Lu Y."/>
            <person name="Wu K."/>
            <person name="Fan W."/>
            <person name="Wang G."/>
        </authorList>
    </citation>
    <scope>NUCLEOTIDE SEQUENCE</scope>
    <source>
        <strain evidence="1">12Hb</strain>
    </source>
</reference>
<keyword evidence="2" id="KW-1185">Reference proteome</keyword>
<dbReference type="EMBL" id="WIXP02000001">
    <property type="protein sequence ID" value="KAF6217176.1"/>
    <property type="molecule type" value="Genomic_DNA"/>
</dbReference>
<proteinExistence type="predicted"/>
<evidence type="ECO:0000313" key="2">
    <source>
        <dbReference type="Proteomes" id="UP000466442"/>
    </source>
</evidence>
<evidence type="ECO:0000313" key="1">
    <source>
        <dbReference type="EMBL" id="KAF6217176.1"/>
    </source>
</evidence>
<dbReference type="AlphaFoldDB" id="A0A8S9YBN2"/>
<dbReference type="Proteomes" id="UP000466442">
    <property type="component" value="Linkage Group LG1"/>
</dbReference>
<gene>
    <name evidence="1" type="ORF">GE061_001530</name>
</gene>
<organism evidence="1 2">
    <name type="scientific">Apolygus lucorum</name>
    <name type="common">Small green plant bug</name>
    <name type="synonym">Lygocoris lucorum</name>
    <dbReference type="NCBI Taxonomy" id="248454"/>
    <lineage>
        <taxon>Eukaryota</taxon>
        <taxon>Metazoa</taxon>
        <taxon>Ecdysozoa</taxon>
        <taxon>Arthropoda</taxon>
        <taxon>Hexapoda</taxon>
        <taxon>Insecta</taxon>
        <taxon>Pterygota</taxon>
        <taxon>Neoptera</taxon>
        <taxon>Paraneoptera</taxon>
        <taxon>Hemiptera</taxon>
        <taxon>Heteroptera</taxon>
        <taxon>Panheteroptera</taxon>
        <taxon>Cimicomorpha</taxon>
        <taxon>Miridae</taxon>
        <taxon>Mirini</taxon>
        <taxon>Apolygus</taxon>
    </lineage>
</organism>
<protein>
    <submittedName>
        <fullName evidence="1">Uncharacterized protein</fullName>
    </submittedName>
</protein>
<name>A0A8S9YBN2_APOLU</name>
<accession>A0A8S9YBN2</accession>
<sequence length="117" mass="13354">MISKNNRENGPLEREAETLADWLFGSLSPASVAHWDDEIVFSKRKVIKQKQGKPNEVRAESLPKEVFRGAESDLGVKNRKFRHGEIPHSNLGALKGFQERKKVRTVQLVDGKRDFSR</sequence>